<evidence type="ECO:0000256" key="1">
    <source>
        <dbReference type="ARBA" id="ARBA00006484"/>
    </source>
</evidence>
<dbReference type="PRINTS" id="PR00080">
    <property type="entry name" value="SDRFAMILY"/>
</dbReference>
<evidence type="ECO:0000256" key="2">
    <source>
        <dbReference type="ARBA" id="ARBA00023002"/>
    </source>
</evidence>
<protein>
    <submittedName>
        <fullName evidence="4">SDR family oxidoreductase</fullName>
    </submittedName>
</protein>
<dbReference type="CDD" id="cd05233">
    <property type="entry name" value="SDR_c"/>
    <property type="match status" value="1"/>
</dbReference>
<dbReference type="InterPro" id="IPR020904">
    <property type="entry name" value="Sc_DH/Rdtase_CS"/>
</dbReference>
<dbReference type="RefSeq" id="WP_270028179.1">
    <property type="nucleotide sequence ID" value="NZ_JAPDDP010000060.1"/>
</dbReference>
<keyword evidence="5" id="KW-1185">Reference proteome</keyword>
<sequence length="212" mass="22030">MDITGRVALVTGASVGSGRAIAQRLLDAGADVVAADIGPDPGLGRFVALDVTHDAALIVAMDELRPTILVNNAGGGGHLPPHFPEATVDAWSAMLALNLRAPMLATQHMRSGVVINIASSAGVEDGPHPSPEYSAAKAGLIRFTTALRMPGVRVNCVVPGWLLTDRAREELAAMTPEERAAAPEPIPLERLTEAVVALIVDDARSGAVFELL</sequence>
<name>A0A9X3NCV8_9ACTN</name>
<dbReference type="PRINTS" id="PR00081">
    <property type="entry name" value="GDHRDH"/>
</dbReference>
<dbReference type="InterPro" id="IPR036291">
    <property type="entry name" value="NAD(P)-bd_dom_sf"/>
</dbReference>
<evidence type="ECO:0000256" key="3">
    <source>
        <dbReference type="RuleBase" id="RU000363"/>
    </source>
</evidence>
<reference evidence="4" key="1">
    <citation type="submission" date="2022-10" db="EMBL/GenBank/DDBJ databases">
        <title>The WGS of Solirubrobacter phytolaccae KCTC 29190.</title>
        <authorList>
            <person name="Jiang Z."/>
        </authorList>
    </citation>
    <scope>NUCLEOTIDE SEQUENCE</scope>
    <source>
        <strain evidence="4">KCTC 29190</strain>
    </source>
</reference>
<evidence type="ECO:0000313" key="5">
    <source>
        <dbReference type="Proteomes" id="UP001147653"/>
    </source>
</evidence>
<dbReference type="EMBL" id="JAPDDP010000060">
    <property type="protein sequence ID" value="MDA0183766.1"/>
    <property type="molecule type" value="Genomic_DNA"/>
</dbReference>
<dbReference type="GO" id="GO:0016616">
    <property type="term" value="F:oxidoreductase activity, acting on the CH-OH group of donors, NAD or NADP as acceptor"/>
    <property type="evidence" value="ECO:0007669"/>
    <property type="project" value="TreeGrafter"/>
</dbReference>
<gene>
    <name evidence="4" type="ORF">OJ997_25890</name>
</gene>
<accession>A0A9X3NCV8</accession>
<evidence type="ECO:0000313" key="4">
    <source>
        <dbReference type="EMBL" id="MDA0183766.1"/>
    </source>
</evidence>
<proteinExistence type="inferred from homology"/>
<dbReference type="PROSITE" id="PS00061">
    <property type="entry name" value="ADH_SHORT"/>
    <property type="match status" value="1"/>
</dbReference>
<dbReference type="PANTHER" id="PTHR42760:SF133">
    <property type="entry name" value="3-OXOACYL-[ACYL-CARRIER-PROTEIN] REDUCTASE"/>
    <property type="match status" value="1"/>
</dbReference>
<keyword evidence="2" id="KW-0560">Oxidoreductase</keyword>
<dbReference type="Proteomes" id="UP001147653">
    <property type="component" value="Unassembled WGS sequence"/>
</dbReference>
<dbReference type="InterPro" id="IPR002347">
    <property type="entry name" value="SDR_fam"/>
</dbReference>
<dbReference type="Pfam" id="PF00106">
    <property type="entry name" value="adh_short"/>
    <property type="match status" value="1"/>
</dbReference>
<dbReference type="AlphaFoldDB" id="A0A9X3NCV8"/>
<dbReference type="SUPFAM" id="SSF51735">
    <property type="entry name" value="NAD(P)-binding Rossmann-fold domains"/>
    <property type="match status" value="1"/>
</dbReference>
<comment type="similarity">
    <text evidence="1 3">Belongs to the short-chain dehydrogenases/reductases (SDR) family.</text>
</comment>
<dbReference type="PANTHER" id="PTHR42760">
    <property type="entry name" value="SHORT-CHAIN DEHYDROGENASES/REDUCTASES FAMILY MEMBER"/>
    <property type="match status" value="1"/>
</dbReference>
<dbReference type="Gene3D" id="3.40.50.720">
    <property type="entry name" value="NAD(P)-binding Rossmann-like Domain"/>
    <property type="match status" value="1"/>
</dbReference>
<comment type="caution">
    <text evidence="4">The sequence shown here is derived from an EMBL/GenBank/DDBJ whole genome shotgun (WGS) entry which is preliminary data.</text>
</comment>
<organism evidence="4 5">
    <name type="scientific">Solirubrobacter phytolaccae</name>
    <dbReference type="NCBI Taxonomy" id="1404360"/>
    <lineage>
        <taxon>Bacteria</taxon>
        <taxon>Bacillati</taxon>
        <taxon>Actinomycetota</taxon>
        <taxon>Thermoleophilia</taxon>
        <taxon>Solirubrobacterales</taxon>
        <taxon>Solirubrobacteraceae</taxon>
        <taxon>Solirubrobacter</taxon>
    </lineage>
</organism>